<evidence type="ECO:0000313" key="1">
    <source>
        <dbReference type="EMBL" id="TWP48031.1"/>
    </source>
</evidence>
<evidence type="ECO:0008006" key="3">
    <source>
        <dbReference type="Google" id="ProtNLM"/>
    </source>
</evidence>
<dbReference type="GO" id="GO:0005975">
    <property type="term" value="P:carbohydrate metabolic process"/>
    <property type="evidence" value="ECO:0007669"/>
    <property type="project" value="InterPro"/>
</dbReference>
<proteinExistence type="predicted"/>
<dbReference type="OrthoDB" id="581309at2"/>
<keyword evidence="2" id="KW-1185">Reference proteome</keyword>
<dbReference type="InterPro" id="IPR008928">
    <property type="entry name" value="6-hairpin_glycosidase_sf"/>
</dbReference>
<comment type="caution">
    <text evidence="1">The sequence shown here is derived from an EMBL/GenBank/DDBJ whole genome shotgun (WGS) entry which is preliminary data.</text>
</comment>
<dbReference type="Gene3D" id="1.50.10.10">
    <property type="match status" value="1"/>
</dbReference>
<dbReference type="Proteomes" id="UP000316639">
    <property type="component" value="Unassembled WGS sequence"/>
</dbReference>
<organism evidence="1 2">
    <name type="scientific">Lentzea tibetensis</name>
    <dbReference type="NCBI Taxonomy" id="2591470"/>
    <lineage>
        <taxon>Bacteria</taxon>
        <taxon>Bacillati</taxon>
        <taxon>Actinomycetota</taxon>
        <taxon>Actinomycetes</taxon>
        <taxon>Pseudonocardiales</taxon>
        <taxon>Pseudonocardiaceae</taxon>
        <taxon>Lentzea</taxon>
    </lineage>
</organism>
<dbReference type="RefSeq" id="WP_146357174.1">
    <property type="nucleotide sequence ID" value="NZ_VOBR01000023.1"/>
</dbReference>
<reference evidence="1 2" key="1">
    <citation type="submission" date="2019-07" db="EMBL/GenBank/DDBJ databases">
        <title>Lentzea xizangensis sp. nov., isolated from Qinghai-Tibetan Plateau Soils.</title>
        <authorList>
            <person name="Huang J."/>
        </authorList>
    </citation>
    <scope>NUCLEOTIDE SEQUENCE [LARGE SCALE GENOMIC DNA]</scope>
    <source>
        <strain evidence="1 2">FXJ1.1311</strain>
    </source>
</reference>
<dbReference type="SUPFAM" id="SSF48208">
    <property type="entry name" value="Six-hairpin glycosidases"/>
    <property type="match status" value="1"/>
</dbReference>
<name>A0A563EM93_9PSEU</name>
<gene>
    <name evidence="1" type="ORF">FKR81_30675</name>
</gene>
<evidence type="ECO:0000313" key="2">
    <source>
        <dbReference type="Proteomes" id="UP000316639"/>
    </source>
</evidence>
<sequence>MTTLYEKAAHRAVEWLLDHTPPEDVAAHYKAPALFCLAGYPREAQRRLDFIESRFGTDDGDFVTEPGIKSHNENFQEFWCYPNGWIALAAHRRGAFVLARRAYRHLLTYEAPAGGCCANRLGIPDALTTAHLGCVALQLGDVTTARDAGRWLSALLGQQTGPEFRVRGLLEDTSLLHVVRPDVPDQAYFMLGYPMAFLAKLHQVTGAPDALAAAKGYAEYAFACGDNLVTSLQAHKVAWGAAVLARTTGERRYAELATAIADNLMATQAADGSWSPDKPPINHFDDTAEVALWLLEISADLAD</sequence>
<dbReference type="InterPro" id="IPR012341">
    <property type="entry name" value="6hp_glycosidase-like_sf"/>
</dbReference>
<accession>A0A563EM93</accession>
<dbReference type="EMBL" id="VOBR01000023">
    <property type="protein sequence ID" value="TWP48031.1"/>
    <property type="molecule type" value="Genomic_DNA"/>
</dbReference>
<protein>
    <recommendedName>
        <fullName evidence="3">Prenyltransferase</fullName>
    </recommendedName>
</protein>
<dbReference type="AlphaFoldDB" id="A0A563EM93"/>